<keyword evidence="4 7" id="KW-0812">Transmembrane</keyword>
<feature type="transmembrane region" description="Helical" evidence="7">
    <location>
        <begin position="244"/>
        <end position="262"/>
    </location>
</feature>
<dbReference type="InterPro" id="IPR037185">
    <property type="entry name" value="EmrE-like"/>
</dbReference>
<dbReference type="InterPro" id="IPR000620">
    <property type="entry name" value="EamA_dom"/>
</dbReference>
<organism evidence="9 10">
    <name type="scientific">Metabacillus flavus</name>
    <dbReference type="NCBI Taxonomy" id="2823519"/>
    <lineage>
        <taxon>Bacteria</taxon>
        <taxon>Bacillati</taxon>
        <taxon>Bacillota</taxon>
        <taxon>Bacilli</taxon>
        <taxon>Bacillales</taxon>
        <taxon>Bacillaceae</taxon>
        <taxon>Metabacillus</taxon>
    </lineage>
</organism>
<reference evidence="9 10" key="1">
    <citation type="submission" date="2021-04" db="EMBL/GenBank/DDBJ databases">
        <title>Metabacillus sp. strain KIGAM252 whole genome sequence.</title>
        <authorList>
            <person name="Seo M.-J."/>
            <person name="Cho E.-S."/>
            <person name="Hwang C.Y."/>
            <person name="Yoon D.J."/>
        </authorList>
    </citation>
    <scope>NUCLEOTIDE SEQUENCE [LARGE SCALE GENOMIC DNA]</scope>
    <source>
        <strain evidence="9 10">KIGAM252</strain>
    </source>
</reference>
<feature type="domain" description="EamA" evidence="8">
    <location>
        <begin position="150"/>
        <end position="286"/>
    </location>
</feature>
<keyword evidence="10" id="KW-1185">Reference proteome</keyword>
<keyword evidence="6 7" id="KW-0472">Membrane</keyword>
<evidence type="ECO:0000313" key="9">
    <source>
        <dbReference type="EMBL" id="MBS2969225.1"/>
    </source>
</evidence>
<evidence type="ECO:0000256" key="5">
    <source>
        <dbReference type="ARBA" id="ARBA00022989"/>
    </source>
</evidence>
<evidence type="ECO:0000256" key="2">
    <source>
        <dbReference type="ARBA" id="ARBA00007362"/>
    </source>
</evidence>
<keyword evidence="3" id="KW-1003">Cell membrane</keyword>
<dbReference type="EMBL" id="JAGVRK010000001">
    <property type="protein sequence ID" value="MBS2969225.1"/>
    <property type="molecule type" value="Genomic_DNA"/>
</dbReference>
<feature type="transmembrane region" description="Helical" evidence="7">
    <location>
        <begin position="214"/>
        <end position="232"/>
    </location>
</feature>
<feature type="transmembrane region" description="Helical" evidence="7">
    <location>
        <begin position="146"/>
        <end position="165"/>
    </location>
</feature>
<evidence type="ECO:0000256" key="3">
    <source>
        <dbReference type="ARBA" id="ARBA00022475"/>
    </source>
</evidence>
<evidence type="ECO:0000256" key="7">
    <source>
        <dbReference type="SAM" id="Phobius"/>
    </source>
</evidence>
<feature type="domain" description="EamA" evidence="8">
    <location>
        <begin position="9"/>
        <end position="139"/>
    </location>
</feature>
<accession>A0ABS5LER6</accession>
<feature type="transmembrane region" description="Helical" evidence="7">
    <location>
        <begin position="70"/>
        <end position="92"/>
    </location>
</feature>
<evidence type="ECO:0000256" key="6">
    <source>
        <dbReference type="ARBA" id="ARBA00023136"/>
    </source>
</evidence>
<name>A0ABS5LER6_9BACI</name>
<comment type="caution">
    <text evidence="9">The sequence shown here is derived from an EMBL/GenBank/DDBJ whole genome shotgun (WGS) entry which is preliminary data.</text>
</comment>
<protein>
    <submittedName>
        <fullName evidence="9">DMT family transporter</fullName>
    </submittedName>
</protein>
<dbReference type="PANTHER" id="PTHR32322:SF18">
    <property type="entry name" value="S-ADENOSYLMETHIONINE_S-ADENOSYLHOMOCYSTEINE TRANSPORTER"/>
    <property type="match status" value="1"/>
</dbReference>
<keyword evidence="5 7" id="KW-1133">Transmembrane helix</keyword>
<dbReference type="PANTHER" id="PTHR32322">
    <property type="entry name" value="INNER MEMBRANE TRANSPORTER"/>
    <property type="match status" value="1"/>
</dbReference>
<dbReference type="Proteomes" id="UP000682403">
    <property type="component" value="Unassembled WGS sequence"/>
</dbReference>
<dbReference type="Pfam" id="PF00892">
    <property type="entry name" value="EamA"/>
    <property type="match status" value="2"/>
</dbReference>
<feature type="transmembrane region" description="Helical" evidence="7">
    <location>
        <begin position="123"/>
        <end position="140"/>
    </location>
</feature>
<dbReference type="SUPFAM" id="SSF103481">
    <property type="entry name" value="Multidrug resistance efflux transporter EmrE"/>
    <property type="match status" value="2"/>
</dbReference>
<proteinExistence type="inferred from homology"/>
<gene>
    <name evidence="9" type="ORF">J9317_10665</name>
</gene>
<evidence type="ECO:0000259" key="8">
    <source>
        <dbReference type="Pfam" id="PF00892"/>
    </source>
</evidence>
<sequence>MREGFVFKLYALAAVAFWGVSFVSSKSLLQNLDPYTIVASRFGLASLLLGLAGAVFNIPLAIRLKHIPQLVILGVSGVFIHQWIQVLALQYIDAVSAGWLIACSPVFTVILSAALLGENMTKSKVFGMAAALAGVLFVAYSEGFKASSNAGVALMVLSTLNWAIYSILLKKLFVPYPIITIAFYTSVIGSLLMLPFTIRNGGWHALVTMPEHQWAHLLFLAIFVSAAAYWFWGKALSRMNASSVAAFLYIEPLFTLAAGAVLLQERMAVSALTGGVMILLGVFWMNKKQPA</sequence>
<dbReference type="Gene3D" id="1.10.3730.20">
    <property type="match status" value="2"/>
</dbReference>
<feature type="transmembrane region" description="Helical" evidence="7">
    <location>
        <begin position="35"/>
        <end position="58"/>
    </location>
</feature>
<comment type="subcellular location">
    <subcellularLocation>
        <location evidence="1">Cell membrane</location>
        <topology evidence="1">Multi-pass membrane protein</topology>
    </subcellularLocation>
</comment>
<dbReference type="InterPro" id="IPR050638">
    <property type="entry name" value="AA-Vitamin_Transporters"/>
</dbReference>
<feature type="transmembrane region" description="Helical" evidence="7">
    <location>
        <begin position="268"/>
        <end position="285"/>
    </location>
</feature>
<evidence type="ECO:0000313" key="10">
    <source>
        <dbReference type="Proteomes" id="UP000682403"/>
    </source>
</evidence>
<evidence type="ECO:0000256" key="1">
    <source>
        <dbReference type="ARBA" id="ARBA00004651"/>
    </source>
</evidence>
<evidence type="ECO:0000256" key="4">
    <source>
        <dbReference type="ARBA" id="ARBA00022692"/>
    </source>
</evidence>
<feature type="transmembrane region" description="Helical" evidence="7">
    <location>
        <begin position="172"/>
        <end position="194"/>
    </location>
</feature>
<dbReference type="RefSeq" id="WP_211558428.1">
    <property type="nucleotide sequence ID" value="NZ_JAGVRK010000001.1"/>
</dbReference>
<comment type="similarity">
    <text evidence="2">Belongs to the EamA transporter family.</text>
</comment>
<feature type="transmembrane region" description="Helical" evidence="7">
    <location>
        <begin position="98"/>
        <end position="116"/>
    </location>
</feature>